<evidence type="ECO:0000256" key="3">
    <source>
        <dbReference type="ARBA" id="ARBA00022448"/>
    </source>
</evidence>
<comment type="similarity">
    <text evidence="2">Belongs to the major facilitator superfamily.</text>
</comment>
<keyword evidence="11" id="KW-1185">Reference proteome</keyword>
<dbReference type="EMBL" id="PUHW01000218">
    <property type="protein sequence ID" value="KAG0687769.1"/>
    <property type="molecule type" value="Genomic_DNA"/>
</dbReference>
<feature type="transmembrane region" description="Helical" evidence="9">
    <location>
        <begin position="70"/>
        <end position="89"/>
    </location>
</feature>
<keyword evidence="7 9" id="KW-0472">Membrane</keyword>
<dbReference type="PANTHER" id="PTHR21576:SF45">
    <property type="entry name" value="TRANSPORTER MCH1-RELATED"/>
    <property type="match status" value="1"/>
</dbReference>
<feature type="transmembrane region" description="Helical" evidence="9">
    <location>
        <begin position="195"/>
        <end position="219"/>
    </location>
</feature>
<reference evidence="10" key="1">
    <citation type="submission" date="2020-11" db="EMBL/GenBank/DDBJ databases">
        <title>Kefir isolates.</title>
        <authorList>
            <person name="Marcisauskas S."/>
            <person name="Kim Y."/>
            <person name="Blasche S."/>
        </authorList>
    </citation>
    <scope>NUCLEOTIDE SEQUENCE</scope>
    <source>
        <strain evidence="10">Olga-1</strain>
    </source>
</reference>
<evidence type="ECO:0000256" key="5">
    <source>
        <dbReference type="ARBA" id="ARBA00022692"/>
    </source>
</evidence>
<keyword evidence="6 9" id="KW-1133">Transmembrane helix</keyword>
<evidence type="ECO:0000256" key="6">
    <source>
        <dbReference type="ARBA" id="ARBA00022989"/>
    </source>
</evidence>
<evidence type="ECO:0000256" key="1">
    <source>
        <dbReference type="ARBA" id="ARBA00004128"/>
    </source>
</evidence>
<evidence type="ECO:0000256" key="7">
    <source>
        <dbReference type="ARBA" id="ARBA00023136"/>
    </source>
</evidence>
<feature type="transmembrane region" description="Helical" evidence="9">
    <location>
        <begin position="163"/>
        <end position="183"/>
    </location>
</feature>
<keyword evidence="5 9" id="KW-0812">Transmembrane</keyword>
<name>A0A9P7BFL8_9ASCO</name>
<feature type="transmembrane region" description="Helical" evidence="9">
    <location>
        <begin position="96"/>
        <end position="117"/>
    </location>
</feature>
<dbReference type="Pfam" id="PF07690">
    <property type="entry name" value="MFS_1"/>
    <property type="match status" value="1"/>
</dbReference>
<gene>
    <name evidence="10" type="primary">MCH1_2</name>
    <name evidence="10" type="ORF">C6P40_001880</name>
</gene>
<protein>
    <recommendedName>
        <fullName evidence="8">Probable transporter MCH1</fullName>
    </recommendedName>
</protein>
<evidence type="ECO:0000256" key="9">
    <source>
        <dbReference type="SAM" id="Phobius"/>
    </source>
</evidence>
<feature type="transmembrane region" description="Helical" evidence="9">
    <location>
        <begin position="414"/>
        <end position="436"/>
    </location>
</feature>
<sequence>MKKGLSRIEHVLTVHIRTFLQKTLTADQIRYLSFFMSLITCLLDANVAVFSLFTPAFITKLQYTQVSINIIAGSMLIGLYLTLPLLGYLADSHGPVLLALIGILVSPGYFFAWEIYAKKLGEWYMAVAFFFIGMGTSSAYFCSLLTCARIFPDRKGLSISLPVTCYGLSSFLLAWVFTWDIFVNKDTGIINLEKIFLFLSTLYLIVCAINWISSVVVSLEKEIIYAKLFENERNEGIRTSVPVNNYNSIENNLNEDVEIIEEGILDAGVIDTVSHEDKFKLFLKDPSMKLVLISLFCLAGPLELFMSNLGSIIENVNGGGEKDISTQVAIFSISSTITRLSMGVLSDIFHSCLSTIVLIHASVILNMIGFTLVAIDYQHFEIISVIIGIGYGTVFTMFPTLVATVWGVEIFGSTWGLFLSAPAIGSVVFGLFYAIEYDSRCESGGNEFCLKIPFVVFIVIVFIGGLCIQSGWLRFWRKRGCL</sequence>
<dbReference type="Proteomes" id="UP000697127">
    <property type="component" value="Unassembled WGS sequence"/>
</dbReference>
<feature type="transmembrane region" description="Helical" evidence="9">
    <location>
        <begin position="382"/>
        <end position="408"/>
    </location>
</feature>
<feature type="transmembrane region" description="Helical" evidence="9">
    <location>
        <begin position="290"/>
        <end position="313"/>
    </location>
</feature>
<feature type="transmembrane region" description="Helical" evidence="9">
    <location>
        <begin position="123"/>
        <end position="151"/>
    </location>
</feature>
<evidence type="ECO:0000313" key="10">
    <source>
        <dbReference type="EMBL" id="KAG0687769.1"/>
    </source>
</evidence>
<evidence type="ECO:0000313" key="11">
    <source>
        <dbReference type="Proteomes" id="UP000697127"/>
    </source>
</evidence>
<evidence type="ECO:0000256" key="4">
    <source>
        <dbReference type="ARBA" id="ARBA00022554"/>
    </source>
</evidence>
<dbReference type="SUPFAM" id="SSF103473">
    <property type="entry name" value="MFS general substrate transporter"/>
    <property type="match status" value="1"/>
</dbReference>
<dbReference type="InterPro" id="IPR011701">
    <property type="entry name" value="MFS"/>
</dbReference>
<feature type="transmembrane region" description="Helical" evidence="9">
    <location>
        <begin position="31"/>
        <end position="58"/>
    </location>
</feature>
<dbReference type="AlphaFoldDB" id="A0A9P7BFL8"/>
<evidence type="ECO:0000256" key="2">
    <source>
        <dbReference type="ARBA" id="ARBA00008335"/>
    </source>
</evidence>
<proteinExistence type="inferred from homology"/>
<dbReference type="GO" id="GO:0000329">
    <property type="term" value="C:fungal-type vacuole membrane"/>
    <property type="evidence" value="ECO:0007669"/>
    <property type="project" value="TreeGrafter"/>
</dbReference>
<comment type="caution">
    <text evidence="10">The sequence shown here is derived from an EMBL/GenBank/DDBJ whole genome shotgun (WGS) entry which is preliminary data.</text>
</comment>
<dbReference type="Gene3D" id="1.20.1250.20">
    <property type="entry name" value="MFS general substrate transporter like domains"/>
    <property type="match status" value="2"/>
</dbReference>
<dbReference type="InterPro" id="IPR036259">
    <property type="entry name" value="MFS_trans_sf"/>
</dbReference>
<keyword evidence="3" id="KW-0813">Transport</keyword>
<comment type="subcellular location">
    <subcellularLocation>
        <location evidence="1">Vacuole membrane</location>
        <topology evidence="1">Multi-pass membrane protein</topology>
    </subcellularLocation>
</comment>
<feature type="transmembrane region" description="Helical" evidence="9">
    <location>
        <begin position="448"/>
        <end position="472"/>
    </location>
</feature>
<feature type="transmembrane region" description="Helical" evidence="9">
    <location>
        <begin position="348"/>
        <end position="375"/>
    </location>
</feature>
<dbReference type="GO" id="GO:0022857">
    <property type="term" value="F:transmembrane transporter activity"/>
    <property type="evidence" value="ECO:0007669"/>
    <property type="project" value="InterPro"/>
</dbReference>
<accession>A0A9P7BFL8</accession>
<dbReference type="PANTHER" id="PTHR21576">
    <property type="entry name" value="UNCHARACTERIZED NODULIN-LIKE PROTEIN"/>
    <property type="match status" value="1"/>
</dbReference>
<organism evidence="10 11">
    <name type="scientific">Pichia californica</name>
    <dbReference type="NCBI Taxonomy" id="460514"/>
    <lineage>
        <taxon>Eukaryota</taxon>
        <taxon>Fungi</taxon>
        <taxon>Dikarya</taxon>
        <taxon>Ascomycota</taxon>
        <taxon>Saccharomycotina</taxon>
        <taxon>Pichiomycetes</taxon>
        <taxon>Pichiales</taxon>
        <taxon>Pichiaceae</taxon>
        <taxon>Pichia</taxon>
    </lineage>
</organism>
<keyword evidence="4" id="KW-0926">Vacuole</keyword>
<evidence type="ECO:0000256" key="8">
    <source>
        <dbReference type="ARBA" id="ARBA00039330"/>
    </source>
</evidence>